<protein>
    <submittedName>
        <fullName evidence="2">Uncharacterized protein</fullName>
    </submittedName>
</protein>
<name>A0A1I5WIT9_HYMAR</name>
<feature type="compositionally biased region" description="Low complexity" evidence="1">
    <location>
        <begin position="63"/>
        <end position="73"/>
    </location>
</feature>
<feature type="compositionally biased region" description="Polar residues" evidence="1">
    <location>
        <begin position="131"/>
        <end position="143"/>
    </location>
</feature>
<evidence type="ECO:0000313" key="3">
    <source>
        <dbReference type="Proteomes" id="UP000199029"/>
    </source>
</evidence>
<reference evidence="3" key="1">
    <citation type="submission" date="2016-10" db="EMBL/GenBank/DDBJ databases">
        <authorList>
            <person name="Varghese N."/>
            <person name="Submissions S."/>
        </authorList>
    </citation>
    <scope>NUCLEOTIDE SEQUENCE [LARGE SCALE GENOMIC DNA]</scope>
    <source>
        <strain evidence="3">OR362-8,ATCC BAA-1266,JCM 13504</strain>
    </source>
</reference>
<dbReference type="EMBL" id="FOXS01000002">
    <property type="protein sequence ID" value="SFQ19478.1"/>
    <property type="molecule type" value="Genomic_DNA"/>
</dbReference>
<dbReference type="STRING" id="1227077.SAMN04515668_1338"/>
<evidence type="ECO:0000313" key="2">
    <source>
        <dbReference type="EMBL" id="SFQ19478.1"/>
    </source>
</evidence>
<dbReference type="RefSeq" id="WP_092670384.1">
    <property type="nucleotide sequence ID" value="NZ_FOXS01000002.1"/>
</dbReference>
<feature type="compositionally biased region" description="Basic and acidic residues" evidence="1">
    <location>
        <begin position="1"/>
        <end position="31"/>
    </location>
</feature>
<feature type="region of interest" description="Disordered" evidence="1">
    <location>
        <begin position="1"/>
        <end position="143"/>
    </location>
</feature>
<sequence length="143" mass="15293">MSDNQEHENAETRRQERREHDKEEYRREGIEMRQGGPNPDLPHHERTRTGEGFYSPDSTADTGSSDGVSSVVSGDGGNTPGRHAELNPDTTSPNKDQGGTKGAGQSNEPHLRTPSAQTSHTAKGPRGDGGQDTSQGSKSGNQS</sequence>
<feature type="compositionally biased region" description="Polar residues" evidence="1">
    <location>
        <begin position="88"/>
        <end position="121"/>
    </location>
</feature>
<keyword evidence="3" id="KW-1185">Reference proteome</keyword>
<gene>
    <name evidence="2" type="ORF">SAMN04515668_1338</name>
</gene>
<dbReference type="AlphaFoldDB" id="A0A1I5WIT9"/>
<dbReference type="OrthoDB" id="883391at2"/>
<dbReference type="Proteomes" id="UP000199029">
    <property type="component" value="Unassembled WGS sequence"/>
</dbReference>
<organism evidence="2 3">
    <name type="scientific">Hymenobacter arizonensis</name>
    <name type="common">Siccationidurans arizonensis</name>
    <dbReference type="NCBI Taxonomy" id="1227077"/>
    <lineage>
        <taxon>Bacteria</taxon>
        <taxon>Pseudomonadati</taxon>
        <taxon>Bacteroidota</taxon>
        <taxon>Cytophagia</taxon>
        <taxon>Cytophagales</taxon>
        <taxon>Hymenobacteraceae</taxon>
        <taxon>Hymenobacter</taxon>
    </lineage>
</organism>
<evidence type="ECO:0000256" key="1">
    <source>
        <dbReference type="SAM" id="MobiDB-lite"/>
    </source>
</evidence>
<proteinExistence type="predicted"/>
<accession>A0A1I5WIT9</accession>